<dbReference type="STRING" id="215243.A0A0D2EJA8"/>
<accession>A0A0D2EJA8</accession>
<dbReference type="Proteomes" id="UP000053342">
    <property type="component" value="Unassembled WGS sequence"/>
</dbReference>
<dbReference type="PANTHER" id="PTHR35340">
    <property type="entry name" value="PQQ ENZYME REPEAT PROTEIN-RELATED"/>
    <property type="match status" value="1"/>
</dbReference>
<keyword evidence="3" id="KW-1185">Reference proteome</keyword>
<evidence type="ECO:0000313" key="2">
    <source>
        <dbReference type="EMBL" id="KIW47989.1"/>
    </source>
</evidence>
<organism evidence="2 3">
    <name type="scientific">Exophiala oligosperma</name>
    <dbReference type="NCBI Taxonomy" id="215243"/>
    <lineage>
        <taxon>Eukaryota</taxon>
        <taxon>Fungi</taxon>
        <taxon>Dikarya</taxon>
        <taxon>Ascomycota</taxon>
        <taxon>Pezizomycotina</taxon>
        <taxon>Eurotiomycetes</taxon>
        <taxon>Chaetothyriomycetidae</taxon>
        <taxon>Chaetothyriales</taxon>
        <taxon>Herpotrichiellaceae</taxon>
        <taxon>Exophiala</taxon>
    </lineage>
</organism>
<dbReference type="InterPro" id="IPR053143">
    <property type="entry name" value="Arylsulfate_ST"/>
</dbReference>
<dbReference type="PANTHER" id="PTHR35340:SF6">
    <property type="entry name" value="ASST-DOMAIN-CONTAINING PROTEIN"/>
    <property type="match status" value="1"/>
</dbReference>
<gene>
    <name evidence="2" type="ORF">PV06_00633</name>
</gene>
<reference evidence="2 3" key="1">
    <citation type="submission" date="2015-01" db="EMBL/GenBank/DDBJ databases">
        <title>The Genome Sequence of Exophiala oligosperma CBS72588.</title>
        <authorList>
            <consortium name="The Broad Institute Genomics Platform"/>
            <person name="Cuomo C."/>
            <person name="de Hoog S."/>
            <person name="Gorbushina A."/>
            <person name="Stielow B."/>
            <person name="Teixiera M."/>
            <person name="Abouelleil A."/>
            <person name="Chapman S.B."/>
            <person name="Priest M."/>
            <person name="Young S.K."/>
            <person name="Wortman J."/>
            <person name="Nusbaum C."/>
            <person name="Birren B."/>
        </authorList>
    </citation>
    <scope>NUCLEOTIDE SEQUENCE [LARGE SCALE GENOMIC DNA]</scope>
    <source>
        <strain evidence="2 3">CBS 72588</strain>
    </source>
</reference>
<keyword evidence="1" id="KW-0732">Signal</keyword>
<protein>
    <recommendedName>
        <fullName evidence="4">ASST-domain-containing protein</fullName>
    </recommendedName>
</protein>
<sequence>MARLASALLLAQTLLLSCLVDAQQKPQALGTRRSFYTVPSTMQIPVVQSTKYGQTEPGYMFINVLNRTAPWITPMILTDDGDLVWYSTEISFGPLRPQTYQNKTVLTTWIGTTNPEGLGWGQVNMFDDTYTLIKNVTLQPPNFQTFDHTKYSSYVDVHESQMTTDGSMLVIAVNITTANMSSVGGPGHGYVIDGQFYEIDVATNKVLFSWSALNHSSEIPLDDSVLPLTTSISGNGTSFEEPWGYFHMNSVAKYGSNYLISVRLLCSIFLIGPQGNVIWRLSGMDGGDFRLGANTHFCYQHDARILHQDADKVTITMHDNGNTEFDNNTVTRALALDIDMNTKLVTVNRTMRNPNDPIFAVSQGSYQTLANGHVLTGHGAWPVAEEFDAQNNITMTFQFGDSYDVSSYRAYKAPWSPKPAHPPVAVAFSNTAGNATTVYMSWNGATDVESWNVYAGANESSIAKVTSVQRSGFETPAHLDQKYGVIQVEAVRSDNGGTMNSTVVKVTAGGK</sequence>
<dbReference type="PROSITE" id="PS51257">
    <property type="entry name" value="PROKAR_LIPOPROTEIN"/>
    <property type="match status" value="1"/>
</dbReference>
<evidence type="ECO:0000256" key="1">
    <source>
        <dbReference type="SAM" id="SignalP"/>
    </source>
</evidence>
<dbReference type="AlphaFoldDB" id="A0A0D2EJA8"/>
<dbReference type="EMBL" id="KN847332">
    <property type="protein sequence ID" value="KIW47989.1"/>
    <property type="molecule type" value="Genomic_DNA"/>
</dbReference>
<dbReference type="RefSeq" id="XP_016268205.1">
    <property type="nucleotide sequence ID" value="XM_016401152.1"/>
</dbReference>
<dbReference type="OrthoDB" id="5377172at2759"/>
<dbReference type="VEuPathDB" id="FungiDB:PV06_00633"/>
<evidence type="ECO:0000313" key="3">
    <source>
        <dbReference type="Proteomes" id="UP000053342"/>
    </source>
</evidence>
<proteinExistence type="predicted"/>
<dbReference type="GeneID" id="27352707"/>
<dbReference type="InterPro" id="IPR039535">
    <property type="entry name" value="ASST-like"/>
</dbReference>
<dbReference type="HOGENOM" id="CLU_018249_2_1_1"/>
<evidence type="ECO:0008006" key="4">
    <source>
        <dbReference type="Google" id="ProtNLM"/>
    </source>
</evidence>
<feature type="signal peptide" evidence="1">
    <location>
        <begin position="1"/>
        <end position="22"/>
    </location>
</feature>
<name>A0A0D2EJA8_9EURO</name>
<feature type="chain" id="PRO_5002241250" description="ASST-domain-containing protein" evidence="1">
    <location>
        <begin position="23"/>
        <end position="511"/>
    </location>
</feature>
<dbReference type="Pfam" id="PF14269">
    <property type="entry name" value="Arylsulfotran_2"/>
    <property type="match status" value="1"/>
</dbReference>